<name>A0A8J3E1S7_9PROT</name>
<dbReference type="AlphaFoldDB" id="A0A8J3E1S7"/>
<sequence length="158" mass="17826">MAKCSGWYYKGPAWHQNSLVAVNADSRSGKETRKDLLGLGSNEDAKAFIGALDYIARLGIEGKDGKSRDPFGCAEPDAVYQLLKLGAEINQIFISQTRESRVSTYWRDAGEEYDVYLKPCPCCRLWLSAEHRAGYFMIDIKELYRLRDLNSKATTSDK</sequence>
<dbReference type="EMBL" id="BMJQ01000004">
    <property type="protein sequence ID" value="GGF14801.1"/>
    <property type="molecule type" value="Genomic_DNA"/>
</dbReference>
<accession>A0A8J3E1S7</accession>
<gene>
    <name evidence="1" type="ORF">GCM10011611_20700</name>
</gene>
<dbReference type="Proteomes" id="UP000646365">
    <property type="component" value="Unassembled WGS sequence"/>
</dbReference>
<proteinExistence type="predicted"/>
<dbReference type="RefSeq" id="WP_189045239.1">
    <property type="nucleotide sequence ID" value="NZ_BMJQ01000004.1"/>
</dbReference>
<reference evidence="1" key="1">
    <citation type="journal article" date="2014" name="Int. J. Syst. Evol. Microbiol.">
        <title>Complete genome sequence of Corynebacterium casei LMG S-19264T (=DSM 44701T), isolated from a smear-ripened cheese.</title>
        <authorList>
            <consortium name="US DOE Joint Genome Institute (JGI-PGF)"/>
            <person name="Walter F."/>
            <person name="Albersmeier A."/>
            <person name="Kalinowski J."/>
            <person name="Ruckert C."/>
        </authorList>
    </citation>
    <scope>NUCLEOTIDE SEQUENCE</scope>
    <source>
        <strain evidence="1">CGMCC 1.15725</strain>
    </source>
</reference>
<keyword evidence="2" id="KW-1185">Reference proteome</keyword>
<reference evidence="1" key="2">
    <citation type="submission" date="2020-09" db="EMBL/GenBank/DDBJ databases">
        <authorList>
            <person name="Sun Q."/>
            <person name="Zhou Y."/>
        </authorList>
    </citation>
    <scope>NUCLEOTIDE SEQUENCE</scope>
    <source>
        <strain evidence="1">CGMCC 1.15725</strain>
    </source>
</reference>
<evidence type="ECO:0000313" key="1">
    <source>
        <dbReference type="EMBL" id="GGF14801.1"/>
    </source>
</evidence>
<protein>
    <submittedName>
        <fullName evidence="1">Uncharacterized protein</fullName>
    </submittedName>
</protein>
<evidence type="ECO:0000313" key="2">
    <source>
        <dbReference type="Proteomes" id="UP000646365"/>
    </source>
</evidence>
<comment type="caution">
    <text evidence="1">The sequence shown here is derived from an EMBL/GenBank/DDBJ whole genome shotgun (WGS) entry which is preliminary data.</text>
</comment>
<organism evidence="1 2">
    <name type="scientific">Aliidongia dinghuensis</name>
    <dbReference type="NCBI Taxonomy" id="1867774"/>
    <lineage>
        <taxon>Bacteria</taxon>
        <taxon>Pseudomonadati</taxon>
        <taxon>Pseudomonadota</taxon>
        <taxon>Alphaproteobacteria</taxon>
        <taxon>Rhodospirillales</taxon>
        <taxon>Dongiaceae</taxon>
        <taxon>Aliidongia</taxon>
    </lineage>
</organism>